<dbReference type="AlphaFoldDB" id="A0A3S3QEB1"/>
<reference evidence="1 2" key="1">
    <citation type="submission" date="2017-01" db="EMBL/GenBank/DDBJ databases">
        <title>The cable genome- insights into the physiology and evolution of filamentous bacteria capable of sulfide oxidation via long distance electron transfer.</title>
        <authorList>
            <person name="Schreiber L."/>
            <person name="Bjerg J.T."/>
            <person name="Boggild A."/>
            <person name="Van De Vossenberg J."/>
            <person name="Meysman F."/>
            <person name="Nielsen L.P."/>
            <person name="Schramm A."/>
            <person name="Kjeldsen K.U."/>
        </authorList>
    </citation>
    <scope>NUCLEOTIDE SEQUENCE [LARGE SCALE GENOMIC DNA]</scope>
    <source>
        <strain evidence="1">MCF</strain>
    </source>
</reference>
<dbReference type="EMBL" id="MTKO01000081">
    <property type="protein sequence ID" value="RWX45242.1"/>
    <property type="molecule type" value="Genomic_DNA"/>
</dbReference>
<evidence type="ECO:0000313" key="2">
    <source>
        <dbReference type="Proteomes" id="UP000287853"/>
    </source>
</evidence>
<sequence length="39" mass="4554">MLNDMLVYRNCLDLRARGFALTKTTLRFGEDTMIHHDQG</sequence>
<dbReference type="Proteomes" id="UP000287853">
    <property type="component" value="Unassembled WGS sequence"/>
</dbReference>
<protein>
    <submittedName>
        <fullName evidence="1">Uncharacterized protein</fullName>
    </submittedName>
</protein>
<accession>A0A3S3QEB1</accession>
<name>A0A3S3QEB1_9BACT</name>
<gene>
    <name evidence="1" type="ORF">H206_00820</name>
</gene>
<organism evidence="1 2">
    <name type="scientific">Candidatus Electrothrix aarhusensis</name>
    <dbReference type="NCBI Taxonomy" id="1859131"/>
    <lineage>
        <taxon>Bacteria</taxon>
        <taxon>Pseudomonadati</taxon>
        <taxon>Thermodesulfobacteriota</taxon>
        <taxon>Desulfobulbia</taxon>
        <taxon>Desulfobulbales</taxon>
        <taxon>Desulfobulbaceae</taxon>
        <taxon>Candidatus Electrothrix</taxon>
    </lineage>
</organism>
<proteinExistence type="predicted"/>
<evidence type="ECO:0000313" key="1">
    <source>
        <dbReference type="EMBL" id="RWX45242.1"/>
    </source>
</evidence>
<keyword evidence="2" id="KW-1185">Reference proteome</keyword>
<comment type="caution">
    <text evidence="1">The sequence shown here is derived from an EMBL/GenBank/DDBJ whole genome shotgun (WGS) entry which is preliminary data.</text>
</comment>